<organism evidence="2 4">
    <name type="scientific">Volvox reticuliferus</name>
    <dbReference type="NCBI Taxonomy" id="1737510"/>
    <lineage>
        <taxon>Eukaryota</taxon>
        <taxon>Viridiplantae</taxon>
        <taxon>Chlorophyta</taxon>
        <taxon>core chlorophytes</taxon>
        <taxon>Chlorophyceae</taxon>
        <taxon>CS clade</taxon>
        <taxon>Chlamydomonadales</taxon>
        <taxon>Volvocaceae</taxon>
        <taxon>Volvox</taxon>
    </lineage>
</organism>
<dbReference type="EMBL" id="BNCP01000004">
    <property type="protein sequence ID" value="GIL73187.1"/>
    <property type="molecule type" value="Genomic_DNA"/>
</dbReference>
<feature type="compositionally biased region" description="Polar residues" evidence="1">
    <location>
        <begin position="154"/>
        <end position="169"/>
    </location>
</feature>
<feature type="region of interest" description="Disordered" evidence="1">
    <location>
        <begin position="1"/>
        <end position="97"/>
    </location>
</feature>
<feature type="region of interest" description="Disordered" evidence="1">
    <location>
        <begin position="147"/>
        <end position="180"/>
    </location>
</feature>
<feature type="compositionally biased region" description="Polar residues" evidence="1">
    <location>
        <begin position="75"/>
        <end position="85"/>
    </location>
</feature>
<comment type="caution">
    <text evidence="2">The sequence shown here is derived from an EMBL/GenBank/DDBJ whole genome shotgun (WGS) entry which is preliminary data.</text>
</comment>
<name>A0A8J4FG15_9CHLO</name>
<dbReference type="OrthoDB" id="539791at2759"/>
<evidence type="ECO:0000313" key="3">
    <source>
        <dbReference type="EMBL" id="GIL99654.1"/>
    </source>
</evidence>
<protein>
    <submittedName>
        <fullName evidence="2">Uncharacterized protein</fullName>
    </submittedName>
</protein>
<evidence type="ECO:0000313" key="4">
    <source>
        <dbReference type="Proteomes" id="UP000747110"/>
    </source>
</evidence>
<accession>A0A8J4FG15</accession>
<sequence>MGSLVPGWDANTGVPRDLMPDSDIDKEPQPEGYFARLRSHRHTSGGPEDDAAASSLARVSAPQYLSRSHPKQAAVQRSSTLTQPVRQGLGGPQKYQFTDWSEELSTLRKGSLGRSSLNAHEEMHAHGHEGGAAWWRALEVGQLNEHPDAALNDTHGSQHSTFVPQFTQSKKLDFGDSGSK</sequence>
<dbReference type="Proteomes" id="UP000747110">
    <property type="component" value="Unassembled WGS sequence"/>
</dbReference>
<feature type="compositionally biased region" description="Basic and acidic residues" evidence="1">
    <location>
        <begin position="170"/>
        <end position="180"/>
    </location>
</feature>
<dbReference type="Proteomes" id="UP000722791">
    <property type="component" value="Unassembled WGS sequence"/>
</dbReference>
<dbReference type="AlphaFoldDB" id="A0A8J4FG15"/>
<evidence type="ECO:0000313" key="2">
    <source>
        <dbReference type="EMBL" id="GIL73187.1"/>
    </source>
</evidence>
<gene>
    <name evidence="2" type="ORF">Vretifemale_3375</name>
    <name evidence="3" type="ORF">Vretimale_4634</name>
</gene>
<proteinExistence type="predicted"/>
<dbReference type="EMBL" id="BNCQ01000006">
    <property type="protein sequence ID" value="GIL99654.1"/>
    <property type="molecule type" value="Genomic_DNA"/>
</dbReference>
<reference evidence="2" key="1">
    <citation type="journal article" date="2021" name="Proc. Natl. Acad. Sci. U.S.A.">
        <title>Three genomes in the algal genus Volvox reveal the fate of a haploid sex-determining region after a transition to homothallism.</title>
        <authorList>
            <person name="Yamamoto K."/>
            <person name="Hamaji T."/>
            <person name="Kawai-Toyooka H."/>
            <person name="Matsuzaki R."/>
            <person name="Takahashi F."/>
            <person name="Nishimura Y."/>
            <person name="Kawachi M."/>
            <person name="Noguchi H."/>
            <person name="Minakuchi Y."/>
            <person name="Umen J.G."/>
            <person name="Toyoda A."/>
            <person name="Nozaki H."/>
        </authorList>
    </citation>
    <scope>NUCLEOTIDE SEQUENCE</scope>
    <source>
        <strain evidence="3">NIES-3785</strain>
        <strain evidence="2">NIES-3786</strain>
    </source>
</reference>
<keyword evidence="4" id="KW-1185">Reference proteome</keyword>
<evidence type="ECO:0000256" key="1">
    <source>
        <dbReference type="SAM" id="MobiDB-lite"/>
    </source>
</evidence>